<dbReference type="PROSITE" id="PS50879">
    <property type="entry name" value="RNASE_H_1"/>
    <property type="match status" value="1"/>
</dbReference>
<evidence type="ECO:0000259" key="1">
    <source>
        <dbReference type="PROSITE" id="PS50879"/>
    </source>
</evidence>
<dbReference type="GO" id="GO:0003676">
    <property type="term" value="F:nucleic acid binding"/>
    <property type="evidence" value="ECO:0007669"/>
    <property type="project" value="InterPro"/>
</dbReference>
<dbReference type="SUPFAM" id="SSF53098">
    <property type="entry name" value="Ribonuclease H-like"/>
    <property type="match status" value="1"/>
</dbReference>
<dbReference type="EMBL" id="BK016174">
    <property type="protein sequence ID" value="DAF99859.1"/>
    <property type="molecule type" value="Genomic_DNA"/>
</dbReference>
<name>A0A8S5UZJ3_9CAUD</name>
<protein>
    <submittedName>
        <fullName evidence="2">RNAseH-like protein</fullName>
    </submittedName>
</protein>
<evidence type="ECO:0000313" key="2">
    <source>
        <dbReference type="EMBL" id="DAF99859.1"/>
    </source>
</evidence>
<dbReference type="InterPro" id="IPR012337">
    <property type="entry name" value="RNaseH-like_sf"/>
</dbReference>
<sequence length="181" mass="20668">MAKMKDQAIMLAEDYRKKHPEASWEESMTYMCKVMKKLPTKNYAFIDGSFNPATKVYGCGGFLIDHIGKKHIIQKNGNDPGMTKMRNVAGEILGVMEAVHLAQKLGMRKLTIFHDYEGVAAWVLGRWKCKKPETRRYAMIMWKAMDAGLKIYFNHVKSHSGNKWNDEADQLAKLAVGLEVR</sequence>
<dbReference type="Pfam" id="PF00075">
    <property type="entry name" value="RNase_H"/>
    <property type="match status" value="1"/>
</dbReference>
<organism evidence="2">
    <name type="scientific">Siphoviridae sp. ctJT77</name>
    <dbReference type="NCBI Taxonomy" id="2825432"/>
    <lineage>
        <taxon>Viruses</taxon>
        <taxon>Duplodnaviria</taxon>
        <taxon>Heunggongvirae</taxon>
        <taxon>Uroviricota</taxon>
        <taxon>Caudoviricetes</taxon>
    </lineage>
</organism>
<accession>A0A8S5UZJ3</accession>
<dbReference type="Gene3D" id="3.30.420.10">
    <property type="entry name" value="Ribonuclease H-like superfamily/Ribonuclease H"/>
    <property type="match status" value="1"/>
</dbReference>
<dbReference type="InterPro" id="IPR036397">
    <property type="entry name" value="RNaseH_sf"/>
</dbReference>
<dbReference type="InterPro" id="IPR002156">
    <property type="entry name" value="RNaseH_domain"/>
</dbReference>
<reference evidence="2" key="1">
    <citation type="journal article" date="2021" name="Proc. Natl. Acad. Sci. U.S.A.">
        <title>A Catalog of Tens of Thousands of Viruses from Human Metagenomes Reveals Hidden Associations with Chronic Diseases.</title>
        <authorList>
            <person name="Tisza M.J."/>
            <person name="Buck C.B."/>
        </authorList>
    </citation>
    <scope>NUCLEOTIDE SEQUENCE</scope>
    <source>
        <strain evidence="2">CtJT77</strain>
    </source>
</reference>
<feature type="domain" description="RNase H type-1" evidence="1">
    <location>
        <begin position="38"/>
        <end position="177"/>
    </location>
</feature>
<dbReference type="GO" id="GO:0004523">
    <property type="term" value="F:RNA-DNA hybrid ribonuclease activity"/>
    <property type="evidence" value="ECO:0007669"/>
    <property type="project" value="InterPro"/>
</dbReference>
<proteinExistence type="predicted"/>
<dbReference type="CDD" id="cd09277">
    <property type="entry name" value="RNase_HI_bacteria_like"/>
    <property type="match status" value="1"/>
</dbReference>